<evidence type="ECO:0000313" key="8">
    <source>
        <dbReference type="Proteomes" id="UP000016801"/>
    </source>
</evidence>
<feature type="domain" description="Myb-like" evidence="5">
    <location>
        <begin position="107"/>
        <end position="158"/>
    </location>
</feature>
<gene>
    <name evidence="7" type="ORF">CPUR_06812</name>
</gene>
<proteinExistence type="predicted"/>
<dbReference type="PROSITE" id="PS50090">
    <property type="entry name" value="MYB_LIKE"/>
    <property type="match status" value="1"/>
</dbReference>
<dbReference type="HOGENOM" id="CLU_1372071_0_0_1"/>
<dbReference type="Gene3D" id="1.10.10.60">
    <property type="entry name" value="Homeodomain-like"/>
    <property type="match status" value="1"/>
</dbReference>
<dbReference type="InterPro" id="IPR009057">
    <property type="entry name" value="Homeodomain-like_sf"/>
</dbReference>
<dbReference type="SMART" id="SM00717">
    <property type="entry name" value="SANT"/>
    <property type="match status" value="1"/>
</dbReference>
<dbReference type="PROSITE" id="PS51294">
    <property type="entry name" value="HTH_MYB"/>
    <property type="match status" value="1"/>
</dbReference>
<dbReference type="OrthoDB" id="2143914at2759"/>
<evidence type="ECO:0000256" key="4">
    <source>
        <dbReference type="ARBA" id="ARBA00023242"/>
    </source>
</evidence>
<evidence type="ECO:0008006" key="9">
    <source>
        <dbReference type="Google" id="ProtNLM"/>
    </source>
</evidence>
<dbReference type="eggNOG" id="KOG0048">
    <property type="taxonomic scope" value="Eukaryota"/>
</dbReference>
<dbReference type="GO" id="GO:0042795">
    <property type="term" value="P:snRNA transcription by RNA polymerase II"/>
    <property type="evidence" value="ECO:0007669"/>
    <property type="project" value="TreeGrafter"/>
</dbReference>
<dbReference type="InterPro" id="IPR051575">
    <property type="entry name" value="Myb-like_DNA-bd"/>
</dbReference>
<keyword evidence="8" id="KW-1185">Reference proteome</keyword>
<evidence type="ECO:0000256" key="3">
    <source>
        <dbReference type="ARBA" id="ARBA00023163"/>
    </source>
</evidence>
<dbReference type="PANTHER" id="PTHR46621">
    <property type="entry name" value="SNRNA-ACTIVATING PROTEIN COMPLEX SUBUNIT 4"/>
    <property type="match status" value="1"/>
</dbReference>
<keyword evidence="4" id="KW-0539">Nucleus</keyword>
<organism evidence="7 8">
    <name type="scientific">Claviceps purpurea (strain 20.1)</name>
    <name type="common">Ergot fungus</name>
    <name type="synonym">Sphacelia segetum</name>
    <dbReference type="NCBI Taxonomy" id="1111077"/>
    <lineage>
        <taxon>Eukaryota</taxon>
        <taxon>Fungi</taxon>
        <taxon>Dikarya</taxon>
        <taxon>Ascomycota</taxon>
        <taxon>Pezizomycotina</taxon>
        <taxon>Sordariomycetes</taxon>
        <taxon>Hypocreomycetidae</taxon>
        <taxon>Hypocreales</taxon>
        <taxon>Clavicipitaceae</taxon>
        <taxon>Claviceps</taxon>
    </lineage>
</organism>
<dbReference type="GO" id="GO:0001006">
    <property type="term" value="F:RNA polymerase III type 3 promoter sequence-specific DNA binding"/>
    <property type="evidence" value="ECO:0007669"/>
    <property type="project" value="TreeGrafter"/>
</dbReference>
<evidence type="ECO:0000259" key="6">
    <source>
        <dbReference type="PROSITE" id="PS51294"/>
    </source>
</evidence>
<dbReference type="SUPFAM" id="SSF46689">
    <property type="entry name" value="Homeodomain-like"/>
    <property type="match status" value="1"/>
</dbReference>
<keyword evidence="2" id="KW-0238">DNA-binding</keyword>
<dbReference type="InterPro" id="IPR001005">
    <property type="entry name" value="SANT/Myb"/>
</dbReference>
<dbReference type="PANTHER" id="PTHR46621:SF1">
    <property type="entry name" value="SNRNA-ACTIVATING PROTEIN COMPLEX SUBUNIT 4"/>
    <property type="match status" value="1"/>
</dbReference>
<dbReference type="GO" id="GO:0000978">
    <property type="term" value="F:RNA polymerase II cis-regulatory region sequence-specific DNA binding"/>
    <property type="evidence" value="ECO:0007669"/>
    <property type="project" value="TreeGrafter"/>
</dbReference>
<protein>
    <recommendedName>
        <fullName evidence="9">Myb-like domain-containing protein</fullName>
    </recommendedName>
</protein>
<comment type="caution">
    <text evidence="7">The sequence shown here is derived from an EMBL/GenBank/DDBJ whole genome shotgun (WGS) entry which is preliminary data.</text>
</comment>
<name>M1WHC5_CLAP2</name>
<accession>M1WHC5</accession>
<reference evidence="7 8" key="1">
    <citation type="journal article" date="2013" name="PLoS Genet.">
        <title>Plant-symbiotic fungi as chemical engineers: Multi-genome analysis of the Clavicipitaceae reveals dynamics of alkaloid loci.</title>
        <authorList>
            <person name="Schardl C.L."/>
            <person name="Young C.A."/>
            <person name="Hesse U."/>
            <person name="Amyotte S.G."/>
            <person name="Andreeva K."/>
            <person name="Calie P.J."/>
            <person name="Fleetwood D.J."/>
            <person name="Haws D.C."/>
            <person name="Moore N."/>
            <person name="Oeser B."/>
            <person name="Panaccione D.G."/>
            <person name="Schweri K.K."/>
            <person name="Voisey C.R."/>
            <person name="Farman M.L."/>
            <person name="Jaromczyk J.W."/>
            <person name="Roe B.A."/>
            <person name="O'Sullivan D.M."/>
            <person name="Scott B."/>
            <person name="Tudzynski P."/>
            <person name="An Z."/>
            <person name="Arnaoudova E.G."/>
            <person name="Bullock C.T."/>
            <person name="Charlton N.D."/>
            <person name="Chen L."/>
            <person name="Cox M."/>
            <person name="Dinkins R.D."/>
            <person name="Florea S."/>
            <person name="Glenn A.E."/>
            <person name="Gordon A."/>
            <person name="Gueldener U."/>
            <person name="Harris D.R."/>
            <person name="Hollin W."/>
            <person name="Jaromczyk J."/>
            <person name="Johnson R.D."/>
            <person name="Khan A.K."/>
            <person name="Leistner E."/>
            <person name="Leuchtmann A."/>
            <person name="Li C."/>
            <person name="Liu J."/>
            <person name="Liu J."/>
            <person name="Liu M."/>
            <person name="Mace W."/>
            <person name="Machado C."/>
            <person name="Nagabhyru P."/>
            <person name="Pan J."/>
            <person name="Schmid J."/>
            <person name="Sugawara K."/>
            <person name="Steiner U."/>
            <person name="Takach J.E."/>
            <person name="Tanaka E."/>
            <person name="Webb J.S."/>
            <person name="Wilson E.V."/>
            <person name="Wiseman J.L."/>
            <person name="Yoshida R."/>
            <person name="Zeng Z."/>
        </authorList>
    </citation>
    <scope>NUCLEOTIDE SEQUENCE [LARGE SCALE GENOMIC DNA]</scope>
    <source>
        <strain evidence="7 8">20.1</strain>
    </source>
</reference>
<dbReference type="STRING" id="1111077.M1WHC5"/>
<dbReference type="GO" id="GO:0019185">
    <property type="term" value="C:snRNA-activating protein complex"/>
    <property type="evidence" value="ECO:0007669"/>
    <property type="project" value="TreeGrafter"/>
</dbReference>
<dbReference type="Proteomes" id="UP000016801">
    <property type="component" value="Unassembled WGS sequence"/>
</dbReference>
<evidence type="ECO:0000313" key="7">
    <source>
        <dbReference type="EMBL" id="CCE35384.1"/>
    </source>
</evidence>
<dbReference type="VEuPathDB" id="FungiDB:CPUR_06812"/>
<dbReference type="EMBL" id="CAGA01000191">
    <property type="protein sequence ID" value="CCE35384.1"/>
    <property type="molecule type" value="Genomic_DNA"/>
</dbReference>
<sequence length="199" mass="23068">MSNNNYPHYYLFKYDAFDVNADWKNKTNMTLDLMEIVYTAAKQEPKTILLRDGLHNTTITRGSRVKDRNDSQWMAPDSQLQTAATRRQEEAHQIINNHGPRAQPGAAVTRRKGAWLPSEDDLLKSRVLNKGASDWVEKSRYVGTRTAKQCRERWHQTLNPDLNHAPITREEGDIILDWVTQKGTQWTLDQDRPPPERSE</sequence>
<feature type="domain" description="HTH myb-type" evidence="6">
    <location>
        <begin position="107"/>
        <end position="162"/>
    </location>
</feature>
<evidence type="ECO:0000256" key="2">
    <source>
        <dbReference type="ARBA" id="ARBA00023125"/>
    </source>
</evidence>
<keyword evidence="3" id="KW-0804">Transcription</keyword>
<evidence type="ECO:0000256" key="1">
    <source>
        <dbReference type="ARBA" id="ARBA00023015"/>
    </source>
</evidence>
<dbReference type="InterPro" id="IPR017930">
    <property type="entry name" value="Myb_dom"/>
</dbReference>
<keyword evidence="1" id="KW-0805">Transcription regulation</keyword>
<dbReference type="AlphaFoldDB" id="M1WHC5"/>
<dbReference type="GO" id="GO:0042796">
    <property type="term" value="P:snRNA transcription by RNA polymerase III"/>
    <property type="evidence" value="ECO:0007669"/>
    <property type="project" value="TreeGrafter"/>
</dbReference>
<dbReference type="PhylomeDB" id="M1WHC5"/>
<evidence type="ECO:0000259" key="5">
    <source>
        <dbReference type="PROSITE" id="PS50090"/>
    </source>
</evidence>
<dbReference type="CDD" id="cd00167">
    <property type="entry name" value="SANT"/>
    <property type="match status" value="1"/>
</dbReference>
<dbReference type="Pfam" id="PF13921">
    <property type="entry name" value="Myb_DNA-bind_6"/>
    <property type="match status" value="1"/>
</dbReference>